<keyword evidence="3" id="KW-0645">Protease</keyword>
<dbReference type="Gene3D" id="3.10.450.350">
    <property type="match status" value="2"/>
</dbReference>
<proteinExistence type="predicted"/>
<evidence type="ECO:0000256" key="4">
    <source>
        <dbReference type="ARBA" id="ARBA00022723"/>
    </source>
</evidence>
<dbReference type="Proteomes" id="UP000285310">
    <property type="component" value="Unassembled WGS sequence"/>
</dbReference>
<keyword evidence="4" id="KW-0479">Metal-binding</keyword>
<evidence type="ECO:0000313" key="11">
    <source>
        <dbReference type="Proteomes" id="UP000285310"/>
    </source>
</evidence>
<reference evidence="10 11" key="1">
    <citation type="submission" date="2013-10" db="EMBL/GenBank/DDBJ databases">
        <title>Salinisphaera japonica YTM-1 Genome Sequencing.</title>
        <authorList>
            <person name="Lai Q."/>
            <person name="Li C."/>
            <person name="Shao Z."/>
        </authorList>
    </citation>
    <scope>NUCLEOTIDE SEQUENCE [LARGE SCALE GENOMIC DNA]</scope>
    <source>
        <strain evidence="10 11">YTM-1</strain>
    </source>
</reference>
<protein>
    <submittedName>
        <fullName evidence="10">Peptidase M23</fullName>
    </submittedName>
</protein>
<evidence type="ECO:0000256" key="5">
    <source>
        <dbReference type="ARBA" id="ARBA00022801"/>
    </source>
</evidence>
<dbReference type="InterPro" id="IPR045834">
    <property type="entry name" value="Csd3_N2"/>
</dbReference>
<dbReference type="Gene3D" id="2.70.70.10">
    <property type="entry name" value="Glucose Permease (Domain IIA)"/>
    <property type="match status" value="1"/>
</dbReference>
<keyword evidence="11" id="KW-1185">Reference proteome</keyword>
<dbReference type="InterPro" id="IPR016047">
    <property type="entry name" value="M23ase_b-sheet_dom"/>
</dbReference>
<evidence type="ECO:0000256" key="7">
    <source>
        <dbReference type="ARBA" id="ARBA00023049"/>
    </source>
</evidence>
<dbReference type="Pfam" id="PF01551">
    <property type="entry name" value="Peptidase_M23"/>
    <property type="match status" value="1"/>
</dbReference>
<dbReference type="GO" id="GO:0030313">
    <property type="term" value="C:cell envelope"/>
    <property type="evidence" value="ECO:0007669"/>
    <property type="project" value="UniProtKB-SubCell"/>
</dbReference>
<evidence type="ECO:0000256" key="6">
    <source>
        <dbReference type="ARBA" id="ARBA00022833"/>
    </source>
</evidence>
<dbReference type="Pfam" id="PF19425">
    <property type="entry name" value="Csd3_N2"/>
    <property type="match status" value="1"/>
</dbReference>
<feature type="domain" description="Csd3-like second N-terminal" evidence="9">
    <location>
        <begin position="221"/>
        <end position="339"/>
    </location>
</feature>
<name>A0A423PHQ1_9GAMM</name>
<dbReference type="AlphaFoldDB" id="A0A423PHQ1"/>
<evidence type="ECO:0000259" key="8">
    <source>
        <dbReference type="Pfam" id="PF01551"/>
    </source>
</evidence>
<comment type="caution">
    <text evidence="10">The sequence shown here is derived from an EMBL/GenBank/DDBJ whole genome shotgun (WGS) entry which is preliminary data.</text>
</comment>
<organism evidence="10 11">
    <name type="scientific">Salinisphaera japonica YTM-1</name>
    <dbReference type="NCBI Taxonomy" id="1209778"/>
    <lineage>
        <taxon>Bacteria</taxon>
        <taxon>Pseudomonadati</taxon>
        <taxon>Pseudomonadota</taxon>
        <taxon>Gammaproteobacteria</taxon>
        <taxon>Salinisphaerales</taxon>
        <taxon>Salinisphaeraceae</taxon>
        <taxon>Salinisphaera</taxon>
    </lineage>
</organism>
<dbReference type="EMBL" id="AYKG01000055">
    <property type="protein sequence ID" value="ROO25168.1"/>
    <property type="molecule type" value="Genomic_DNA"/>
</dbReference>
<accession>A0A423PHQ1</accession>
<keyword evidence="7" id="KW-0482">Metalloprotease</keyword>
<dbReference type="CDD" id="cd12797">
    <property type="entry name" value="M23_peptidase"/>
    <property type="match status" value="1"/>
</dbReference>
<evidence type="ECO:0000313" key="10">
    <source>
        <dbReference type="EMBL" id="ROO25168.1"/>
    </source>
</evidence>
<dbReference type="GO" id="GO:0006508">
    <property type="term" value="P:proteolysis"/>
    <property type="evidence" value="ECO:0007669"/>
    <property type="project" value="UniProtKB-KW"/>
</dbReference>
<dbReference type="RefSeq" id="WP_245963331.1">
    <property type="nucleotide sequence ID" value="NZ_AYKG01000055.1"/>
</dbReference>
<comment type="cofactor">
    <cofactor evidence="1">
        <name>Zn(2+)</name>
        <dbReference type="ChEBI" id="CHEBI:29105"/>
    </cofactor>
</comment>
<dbReference type="PANTHER" id="PTHR21666">
    <property type="entry name" value="PEPTIDASE-RELATED"/>
    <property type="match status" value="1"/>
</dbReference>
<dbReference type="PANTHER" id="PTHR21666:SF288">
    <property type="entry name" value="CELL DIVISION PROTEIN YTFB"/>
    <property type="match status" value="1"/>
</dbReference>
<dbReference type="InterPro" id="IPR011055">
    <property type="entry name" value="Dup_hybrid_motif"/>
</dbReference>
<evidence type="ECO:0000259" key="9">
    <source>
        <dbReference type="Pfam" id="PF19425"/>
    </source>
</evidence>
<dbReference type="InterPro" id="IPR050570">
    <property type="entry name" value="Cell_wall_metabolism_enzyme"/>
</dbReference>
<evidence type="ECO:0000256" key="1">
    <source>
        <dbReference type="ARBA" id="ARBA00001947"/>
    </source>
</evidence>
<dbReference type="GO" id="GO:0004222">
    <property type="term" value="F:metalloendopeptidase activity"/>
    <property type="evidence" value="ECO:0007669"/>
    <property type="project" value="TreeGrafter"/>
</dbReference>
<dbReference type="InParanoid" id="A0A423PHQ1"/>
<keyword evidence="5" id="KW-0378">Hydrolase</keyword>
<feature type="domain" description="M23ase beta-sheet core" evidence="8">
    <location>
        <begin position="352"/>
        <end position="448"/>
    </location>
</feature>
<keyword evidence="6" id="KW-0862">Zinc</keyword>
<comment type="subcellular location">
    <subcellularLocation>
        <location evidence="2">Cell envelope</location>
    </subcellularLocation>
</comment>
<sequence>MGRLVDQDYLWLRESAPRAQPGRLRRCLPFGLIPLAAAGVWYGFYTSPDDNKQADNTAPTSYVDDTGPGLVPAVAQGPSAASVRPVNLIQPLSQAPGAPTVRRAIADTLTMAPASDLIGDAAHPGWRSVDIEQGDTLSLAFERAGLSYMDSLRIAHMPELGPYFTRGLRAGAHLQVEADTAGRVQNLVYPIDAARTITLTRNGDAFTGDLARKALEHRRAYARGVIRHSFYKDAVAAGLSREQIAQLNKVLSFDIDFGRDIQAGDRFVVAYDELYRDGQRVGTGPLLASALKGRTHDVRAIRYTDPSGHSEYYRPDGKPMQRSFVRAPVDFTRISSPFNLKRRHPVLHRLRRHEGTDFAAPQGAPIRATGSGRVTFRGRNGGYGNMVELRHDRHVTMRFAHMSRFARGLSVGDKIKEGQVIGYVGMTGLATGPHVHYEFRVDGKPRNPQTVKLPGEPPLTGSALAQFKKTATPLVAALDAPSRDIQLADAAER</sequence>
<dbReference type="GO" id="GO:0046872">
    <property type="term" value="F:metal ion binding"/>
    <property type="evidence" value="ECO:0007669"/>
    <property type="project" value="UniProtKB-KW"/>
</dbReference>
<evidence type="ECO:0000256" key="3">
    <source>
        <dbReference type="ARBA" id="ARBA00022670"/>
    </source>
</evidence>
<dbReference type="SUPFAM" id="SSF51261">
    <property type="entry name" value="Duplicated hybrid motif"/>
    <property type="match status" value="1"/>
</dbReference>
<gene>
    <name evidence="10" type="ORF">SAJA_13425</name>
</gene>
<evidence type="ECO:0000256" key="2">
    <source>
        <dbReference type="ARBA" id="ARBA00004196"/>
    </source>
</evidence>
<dbReference type="FunCoup" id="A0A423PHQ1">
    <property type="interactions" value="97"/>
</dbReference>